<accession>A0A8T0GUX9</accession>
<proteinExistence type="predicted"/>
<gene>
    <name evidence="1" type="ORF">KC19_9G172100</name>
</gene>
<comment type="caution">
    <text evidence="1">The sequence shown here is derived from an EMBL/GenBank/DDBJ whole genome shotgun (WGS) entry which is preliminary data.</text>
</comment>
<name>A0A8T0GUX9_CERPU</name>
<keyword evidence="2" id="KW-1185">Reference proteome</keyword>
<sequence length="69" mass="7600">MYPPAAASLNNQIALLKTTLKCVAKLVPNPSRCQPLLHLNLMKGLSANLRLTYESLSPELRFSAHLTLL</sequence>
<organism evidence="1 2">
    <name type="scientific">Ceratodon purpureus</name>
    <name type="common">Fire moss</name>
    <name type="synonym">Dicranum purpureum</name>
    <dbReference type="NCBI Taxonomy" id="3225"/>
    <lineage>
        <taxon>Eukaryota</taxon>
        <taxon>Viridiplantae</taxon>
        <taxon>Streptophyta</taxon>
        <taxon>Embryophyta</taxon>
        <taxon>Bryophyta</taxon>
        <taxon>Bryophytina</taxon>
        <taxon>Bryopsida</taxon>
        <taxon>Dicranidae</taxon>
        <taxon>Pseudoditrichales</taxon>
        <taxon>Ditrichaceae</taxon>
        <taxon>Ceratodon</taxon>
    </lineage>
</organism>
<evidence type="ECO:0000313" key="1">
    <source>
        <dbReference type="EMBL" id="KAG0562800.1"/>
    </source>
</evidence>
<evidence type="ECO:0000313" key="2">
    <source>
        <dbReference type="Proteomes" id="UP000822688"/>
    </source>
</evidence>
<dbReference type="EMBL" id="CM026430">
    <property type="protein sequence ID" value="KAG0562800.1"/>
    <property type="molecule type" value="Genomic_DNA"/>
</dbReference>
<protein>
    <submittedName>
        <fullName evidence="1">Uncharacterized protein</fullName>
    </submittedName>
</protein>
<reference evidence="1" key="1">
    <citation type="submission" date="2020-06" db="EMBL/GenBank/DDBJ databases">
        <title>WGS assembly of Ceratodon purpureus strain R40.</title>
        <authorList>
            <person name="Carey S.B."/>
            <person name="Jenkins J."/>
            <person name="Shu S."/>
            <person name="Lovell J.T."/>
            <person name="Sreedasyam A."/>
            <person name="Maumus F."/>
            <person name="Tiley G.P."/>
            <person name="Fernandez-Pozo N."/>
            <person name="Barry K."/>
            <person name="Chen C."/>
            <person name="Wang M."/>
            <person name="Lipzen A."/>
            <person name="Daum C."/>
            <person name="Saski C.A."/>
            <person name="Payton A.C."/>
            <person name="Mcbreen J.C."/>
            <person name="Conrad R.E."/>
            <person name="Kollar L.M."/>
            <person name="Olsson S."/>
            <person name="Huttunen S."/>
            <person name="Landis J.B."/>
            <person name="Wickett N.J."/>
            <person name="Johnson M.G."/>
            <person name="Rensing S.A."/>
            <person name="Grimwood J."/>
            <person name="Schmutz J."/>
            <person name="Mcdaniel S.F."/>
        </authorList>
    </citation>
    <scope>NUCLEOTIDE SEQUENCE</scope>
    <source>
        <strain evidence="1">R40</strain>
    </source>
</reference>
<dbReference type="AlphaFoldDB" id="A0A8T0GUX9"/>
<dbReference type="Proteomes" id="UP000822688">
    <property type="component" value="Chromosome 9"/>
</dbReference>